<feature type="region of interest" description="Disordered" evidence="17">
    <location>
        <begin position="677"/>
        <end position="701"/>
    </location>
</feature>
<dbReference type="HAMAP" id="MF_01152">
    <property type="entry name" value="DnaJ"/>
    <property type="match status" value="1"/>
</dbReference>
<evidence type="ECO:0000256" key="10">
    <source>
        <dbReference type="ARBA" id="ARBA00022990"/>
    </source>
</evidence>
<feature type="domain" description="J" evidence="19">
    <location>
        <begin position="77"/>
        <end position="142"/>
    </location>
</feature>
<dbReference type="SUPFAM" id="SSF46565">
    <property type="entry name" value="Chaperone J-domain"/>
    <property type="match status" value="1"/>
</dbReference>
<dbReference type="Gene3D" id="2.10.230.10">
    <property type="entry name" value="Heat shock protein DnaJ, cysteine-rich domain"/>
    <property type="match status" value="1"/>
</dbReference>
<keyword evidence="3" id="KW-0488">Methylation</keyword>
<dbReference type="Gene3D" id="2.60.260.20">
    <property type="entry name" value="Urease metallochaperone UreE, N-terminal domain"/>
    <property type="match status" value="4"/>
</dbReference>
<evidence type="ECO:0000256" key="8">
    <source>
        <dbReference type="ARBA" id="ARBA00022833"/>
    </source>
</evidence>
<evidence type="ECO:0000256" key="17">
    <source>
        <dbReference type="SAM" id="MobiDB-lite"/>
    </source>
</evidence>
<dbReference type="Pfam" id="PF00684">
    <property type="entry name" value="DnaJ_CXXCXGXG"/>
    <property type="match status" value="1"/>
</dbReference>
<dbReference type="PRINTS" id="PR00625">
    <property type="entry name" value="JDOMAIN"/>
</dbReference>
<evidence type="ECO:0000256" key="16">
    <source>
        <dbReference type="PROSITE-ProRule" id="PRU00546"/>
    </source>
</evidence>
<protein>
    <recommendedName>
        <fullName evidence="15">DnaJ homolog l(2)tid, mitochondrial</fullName>
    </recommendedName>
    <alternativeName>
        <fullName evidence="14">Protein lethal(2)tumorous imaginal discs</fullName>
    </alternativeName>
</protein>
<keyword evidence="13" id="KW-0143">Chaperone</keyword>
<evidence type="ECO:0000256" key="12">
    <source>
        <dbReference type="ARBA" id="ARBA00023136"/>
    </source>
</evidence>
<dbReference type="InterPro" id="IPR051938">
    <property type="entry name" value="Apopto_cytoskel_mod"/>
</dbReference>
<dbReference type="AlphaFoldDB" id="A0A0N1PJQ2"/>
<dbReference type="GO" id="GO:0031072">
    <property type="term" value="F:heat shock protein binding"/>
    <property type="evidence" value="ECO:0007669"/>
    <property type="project" value="InterPro"/>
</dbReference>
<keyword evidence="8 16" id="KW-0862">Zinc</keyword>
<evidence type="ECO:0000256" key="9">
    <source>
        <dbReference type="ARBA" id="ARBA00022946"/>
    </source>
</evidence>
<gene>
    <name evidence="21" type="ORF">RR48_05801</name>
</gene>
<evidence type="ECO:0000256" key="18">
    <source>
        <dbReference type="SAM" id="Phobius"/>
    </source>
</evidence>
<keyword evidence="10" id="KW-0007">Acetylation</keyword>
<feature type="zinc finger region" description="CR-type" evidence="16">
    <location>
        <begin position="217"/>
        <end position="295"/>
    </location>
</feature>
<name>A0A0N1PJQ2_PAPMA</name>
<dbReference type="GO" id="GO:0008270">
    <property type="term" value="F:zinc ion binding"/>
    <property type="evidence" value="ECO:0007669"/>
    <property type="project" value="UniProtKB-KW"/>
</dbReference>
<comment type="subcellular location">
    <subcellularLocation>
        <location evidence="1">Mitochondrion outer membrane</location>
    </subcellularLocation>
</comment>
<accession>A0A0N1PJQ2</accession>
<dbReference type="InterPro" id="IPR008971">
    <property type="entry name" value="HSP40/DnaJ_pept-bd"/>
</dbReference>
<evidence type="ECO:0000256" key="6">
    <source>
        <dbReference type="ARBA" id="ARBA00022771"/>
    </source>
</evidence>
<dbReference type="Pfam" id="PF00226">
    <property type="entry name" value="DnaJ"/>
    <property type="match status" value="1"/>
</dbReference>
<dbReference type="FunFam" id="2.60.260.20:FF:000005">
    <property type="entry name" value="Chaperone protein dnaJ 1, mitochondrial"/>
    <property type="match status" value="1"/>
</dbReference>
<feature type="transmembrane region" description="Helical" evidence="18">
    <location>
        <begin position="605"/>
        <end position="624"/>
    </location>
</feature>
<dbReference type="PROSITE" id="PS00636">
    <property type="entry name" value="DNAJ_1"/>
    <property type="match status" value="1"/>
</dbReference>
<dbReference type="FunCoup" id="A0A0N1PJQ2">
    <property type="interactions" value="1658"/>
</dbReference>
<evidence type="ECO:0000313" key="21">
    <source>
        <dbReference type="EMBL" id="KPJ18863.1"/>
    </source>
</evidence>
<dbReference type="InterPro" id="IPR001623">
    <property type="entry name" value="DnaJ_domain"/>
</dbReference>
<evidence type="ECO:0000256" key="11">
    <source>
        <dbReference type="ARBA" id="ARBA00023128"/>
    </source>
</evidence>
<dbReference type="GO" id="GO:0005741">
    <property type="term" value="C:mitochondrial outer membrane"/>
    <property type="evidence" value="ECO:0007669"/>
    <property type="project" value="UniProtKB-SubCell"/>
</dbReference>
<dbReference type="GO" id="GO:0009408">
    <property type="term" value="P:response to heat"/>
    <property type="evidence" value="ECO:0007669"/>
    <property type="project" value="InterPro"/>
</dbReference>
<dbReference type="PANTHER" id="PTHR44145:SF3">
    <property type="entry name" value="DNAJ HOMOLOG SUBFAMILY A MEMBER 3, MITOCHONDRIAL"/>
    <property type="match status" value="1"/>
</dbReference>
<dbReference type="Proteomes" id="UP000053240">
    <property type="component" value="Unassembled WGS sequence"/>
</dbReference>
<keyword evidence="2" id="KW-0217">Developmental protein</keyword>
<evidence type="ECO:0000256" key="15">
    <source>
        <dbReference type="ARBA" id="ARBA00093620"/>
    </source>
</evidence>
<evidence type="ECO:0000256" key="2">
    <source>
        <dbReference type="ARBA" id="ARBA00022473"/>
    </source>
</evidence>
<evidence type="ECO:0000256" key="7">
    <source>
        <dbReference type="ARBA" id="ARBA00022787"/>
    </source>
</evidence>
<evidence type="ECO:0000259" key="19">
    <source>
        <dbReference type="PROSITE" id="PS50076"/>
    </source>
</evidence>
<keyword evidence="9" id="KW-0809">Transit peptide</keyword>
<keyword evidence="11" id="KW-0496">Mitochondrion</keyword>
<feature type="compositionally biased region" description="Polar residues" evidence="17">
    <location>
        <begin position="468"/>
        <end position="496"/>
    </location>
</feature>
<keyword evidence="5" id="KW-0677">Repeat</keyword>
<keyword evidence="4 16" id="KW-0479">Metal-binding</keyword>
<dbReference type="GO" id="GO:0051082">
    <property type="term" value="F:unfolded protein binding"/>
    <property type="evidence" value="ECO:0007669"/>
    <property type="project" value="InterPro"/>
</dbReference>
<evidence type="ECO:0000256" key="3">
    <source>
        <dbReference type="ARBA" id="ARBA00022481"/>
    </source>
</evidence>
<dbReference type="SUPFAM" id="SSF49493">
    <property type="entry name" value="HSP40/DnaJ peptide-binding domain"/>
    <property type="match status" value="2"/>
</dbReference>
<feature type="domain" description="CR-type" evidence="20">
    <location>
        <begin position="217"/>
        <end position="295"/>
    </location>
</feature>
<dbReference type="EMBL" id="KQ459986">
    <property type="protein sequence ID" value="KPJ18863.1"/>
    <property type="molecule type" value="Genomic_DNA"/>
</dbReference>
<sequence length="701" mass="77669">MAPTRSIIGFLSPKTLGSILSNNISKAPCRLYHKCNNCDFYTGPVLSSLGNKNSKYNFVGPKHRFIHTTNNLNARVDYYKVLGVAKNASAKDIKKAYYQLAKKYHPDANKSDPEASKKFQEVSEAYEILSDENKRKQYDTYGTTSEQMGMGGPSGTDGFTHQWQYKSTIDPEELFRKIFGDAGFKSESFSDFAESQFGFGSAQEVVLNLRFTEAARGVNKEVNLNVVDVCPKCNGSRCELGTKAIKCTYCNGSGMETFSRGPFVMRSTCRHCHGTRMLIKFPCVECEGKGQSVQRKKITVPVPAGVENGQTVRMAVGNNEVFITFKVEESNYFKRDGADVHTECSISVAQAVLGGTVRIQGLYEDHTLQISVAQAVLGGTVRIQGLYDDHTLQIMPGTSSHSTIRLSRKGMKRVSQHGYGDHYVHIKIQVPKVLSGKQKALMCAYAELEEDTPGQVHGVSYDRDESTKNSSGKNDTDSQNTKENIMPGTSSHSTIRLSRKGMKRVSQHGYGDHYVHIKIQVPKVLSGKQKALMCAYAELEEDTPGQVHGVSYDRDESTKNSSGKNDTDSQKIHHMNKDSEYNDRKESKTWTFVDSLLDSFRNNTAAFGAGFLITVISIMVFVIADSKDTLGFQDYVGKLQEENSGLTKEMDKPLGKKISISEPHDLVDAVKEALKEKKSIEGSSPVTPEDDDLKESKRSKG</sequence>
<dbReference type="GO" id="GO:0005829">
    <property type="term" value="C:cytosol"/>
    <property type="evidence" value="ECO:0007669"/>
    <property type="project" value="UniProtKB-ARBA"/>
</dbReference>
<keyword evidence="6 16" id="KW-0863">Zinc-finger</keyword>
<organism evidence="21 22">
    <name type="scientific">Papilio machaon</name>
    <name type="common">Old World swallowtail butterfly</name>
    <dbReference type="NCBI Taxonomy" id="76193"/>
    <lineage>
        <taxon>Eukaryota</taxon>
        <taxon>Metazoa</taxon>
        <taxon>Ecdysozoa</taxon>
        <taxon>Arthropoda</taxon>
        <taxon>Hexapoda</taxon>
        <taxon>Insecta</taxon>
        <taxon>Pterygota</taxon>
        <taxon>Neoptera</taxon>
        <taxon>Endopterygota</taxon>
        <taxon>Lepidoptera</taxon>
        <taxon>Glossata</taxon>
        <taxon>Ditrysia</taxon>
        <taxon>Papilionoidea</taxon>
        <taxon>Papilionidae</taxon>
        <taxon>Papilioninae</taxon>
        <taxon>Papilio</taxon>
    </lineage>
</organism>
<dbReference type="GO" id="GO:0043066">
    <property type="term" value="P:negative regulation of apoptotic process"/>
    <property type="evidence" value="ECO:0007669"/>
    <property type="project" value="TreeGrafter"/>
</dbReference>
<feature type="region of interest" description="Disordered" evidence="17">
    <location>
        <begin position="454"/>
        <end position="496"/>
    </location>
</feature>
<dbReference type="InterPro" id="IPR002939">
    <property type="entry name" value="DnaJ_C"/>
</dbReference>
<feature type="compositionally biased region" description="Basic and acidic residues" evidence="17">
    <location>
        <begin position="565"/>
        <end position="580"/>
    </location>
</feature>
<keyword evidence="18" id="KW-0812">Transmembrane</keyword>
<keyword evidence="12 18" id="KW-0472">Membrane</keyword>
<dbReference type="PROSITE" id="PS50076">
    <property type="entry name" value="DNAJ_2"/>
    <property type="match status" value="1"/>
</dbReference>
<dbReference type="SUPFAM" id="SSF57938">
    <property type="entry name" value="DnaJ/Hsp40 cysteine-rich domain"/>
    <property type="match status" value="1"/>
</dbReference>
<dbReference type="PANTHER" id="PTHR44145">
    <property type="entry name" value="DNAJ HOMOLOG SUBFAMILY A MEMBER 3, MITOCHONDRIAL"/>
    <property type="match status" value="1"/>
</dbReference>
<dbReference type="InterPro" id="IPR036410">
    <property type="entry name" value="HSP_DnaJ_Cys-rich_dom_sf"/>
</dbReference>
<dbReference type="Gene3D" id="1.10.287.110">
    <property type="entry name" value="DnaJ domain"/>
    <property type="match status" value="1"/>
</dbReference>
<dbReference type="CDD" id="cd10747">
    <property type="entry name" value="DnaJ_C"/>
    <property type="match status" value="1"/>
</dbReference>
<feature type="region of interest" description="Disordered" evidence="17">
    <location>
        <begin position="545"/>
        <end position="580"/>
    </location>
</feature>
<dbReference type="InParanoid" id="A0A0N1PJQ2"/>
<dbReference type="GO" id="GO:0007005">
    <property type="term" value="P:mitochondrion organization"/>
    <property type="evidence" value="ECO:0007669"/>
    <property type="project" value="TreeGrafter"/>
</dbReference>
<dbReference type="InterPro" id="IPR036869">
    <property type="entry name" value="J_dom_sf"/>
</dbReference>
<evidence type="ECO:0000259" key="20">
    <source>
        <dbReference type="PROSITE" id="PS51188"/>
    </source>
</evidence>
<dbReference type="CDD" id="cd10719">
    <property type="entry name" value="DnaJ_zf"/>
    <property type="match status" value="1"/>
</dbReference>
<dbReference type="GO" id="GO:0006457">
    <property type="term" value="P:protein folding"/>
    <property type="evidence" value="ECO:0007669"/>
    <property type="project" value="InterPro"/>
</dbReference>
<dbReference type="PROSITE" id="PS51188">
    <property type="entry name" value="ZF_CR"/>
    <property type="match status" value="1"/>
</dbReference>
<evidence type="ECO:0000256" key="4">
    <source>
        <dbReference type="ARBA" id="ARBA00022723"/>
    </source>
</evidence>
<proteinExistence type="inferred from homology"/>
<dbReference type="SMART" id="SM00271">
    <property type="entry name" value="DnaJ"/>
    <property type="match status" value="1"/>
</dbReference>
<keyword evidence="22" id="KW-1185">Reference proteome</keyword>
<dbReference type="FunFam" id="2.10.230.10:FF:000003">
    <property type="entry name" value="dnaJ homolog subfamily A member 3, mitochondrial"/>
    <property type="match status" value="1"/>
</dbReference>
<dbReference type="STRING" id="76193.A0A0N1PJQ2"/>
<evidence type="ECO:0000256" key="1">
    <source>
        <dbReference type="ARBA" id="ARBA00004294"/>
    </source>
</evidence>
<dbReference type="GO" id="GO:0005524">
    <property type="term" value="F:ATP binding"/>
    <property type="evidence" value="ECO:0007669"/>
    <property type="project" value="InterPro"/>
</dbReference>
<evidence type="ECO:0000313" key="22">
    <source>
        <dbReference type="Proteomes" id="UP000053240"/>
    </source>
</evidence>
<dbReference type="FunFam" id="1.10.287.110:FF:000075">
    <property type="entry name" value="Uncharacterized protein, isoform D"/>
    <property type="match status" value="1"/>
</dbReference>
<keyword evidence="7" id="KW-1000">Mitochondrion outer membrane</keyword>
<dbReference type="InterPro" id="IPR012724">
    <property type="entry name" value="DnaJ"/>
</dbReference>
<evidence type="ECO:0000256" key="14">
    <source>
        <dbReference type="ARBA" id="ARBA00080150"/>
    </source>
</evidence>
<dbReference type="Pfam" id="PF01556">
    <property type="entry name" value="DnaJ_C"/>
    <property type="match status" value="2"/>
</dbReference>
<dbReference type="InterPro" id="IPR001305">
    <property type="entry name" value="HSP_DnaJ_Cys-rich_dom"/>
</dbReference>
<evidence type="ECO:0000256" key="13">
    <source>
        <dbReference type="ARBA" id="ARBA00023186"/>
    </source>
</evidence>
<reference evidence="21 22" key="1">
    <citation type="journal article" date="2015" name="Nat. Commun.">
        <title>Outbred genome sequencing and CRISPR/Cas9 gene editing in butterflies.</title>
        <authorList>
            <person name="Li X."/>
            <person name="Fan D."/>
            <person name="Zhang W."/>
            <person name="Liu G."/>
            <person name="Zhang L."/>
            <person name="Zhao L."/>
            <person name="Fang X."/>
            <person name="Chen L."/>
            <person name="Dong Y."/>
            <person name="Chen Y."/>
            <person name="Ding Y."/>
            <person name="Zhao R."/>
            <person name="Feng M."/>
            <person name="Zhu Y."/>
            <person name="Feng Y."/>
            <person name="Jiang X."/>
            <person name="Zhu D."/>
            <person name="Xiang H."/>
            <person name="Feng X."/>
            <person name="Li S."/>
            <person name="Wang J."/>
            <person name="Zhang G."/>
            <person name="Kronforst M.R."/>
            <person name="Wang W."/>
        </authorList>
    </citation>
    <scope>NUCLEOTIDE SEQUENCE [LARGE SCALE GENOMIC DNA]</scope>
    <source>
        <strain evidence="21">Ya'a_city_454_Pm</strain>
        <tissue evidence="21">Whole body</tissue>
    </source>
</reference>
<dbReference type="GO" id="GO:0005102">
    <property type="term" value="F:signaling receptor binding"/>
    <property type="evidence" value="ECO:0007669"/>
    <property type="project" value="UniProtKB-ARBA"/>
</dbReference>
<evidence type="ECO:0000256" key="5">
    <source>
        <dbReference type="ARBA" id="ARBA00022737"/>
    </source>
</evidence>
<dbReference type="CDD" id="cd06257">
    <property type="entry name" value="DnaJ"/>
    <property type="match status" value="1"/>
</dbReference>
<keyword evidence="18" id="KW-1133">Transmembrane helix</keyword>
<dbReference type="InterPro" id="IPR018253">
    <property type="entry name" value="DnaJ_domain_CS"/>
</dbReference>